<protein>
    <submittedName>
        <fullName evidence="1">Uncharacterized protein</fullName>
    </submittedName>
</protein>
<dbReference type="OrthoDB" id="75724at2759"/>
<comment type="caution">
    <text evidence="1">The sequence shown here is derived from an EMBL/GenBank/DDBJ whole genome shotgun (WGS) entry which is preliminary data.</text>
</comment>
<sequence length="507" mass="58442">MDFDQFLQYIVISFLCRDPDTGKLHTVNSTWPSSTFCGNYHCKLRKKNMTENDLEPVRQINFTNFDKDTDIPKIELLLNDDDYLRKNKNINVIGINPATDPKTNLTPGKLPSKSGNGDRYLTDSEIKTISAILHTVKKSDLEAIVEIYQLAQNIYDEIDKTNPEVLIQETVNDLNLKIPTTIKGKLLNADETKHVSYWYDPISNNNKPQSLHIVKPNSKSNGKVFKTEKLTTVKSINPPNDFGRTISYFDGALTTKDFGRLPYYYPLSLFQRASSYIHQPLVVSNTPYVSTTDRNKITRTTQTPAAKYNRGQKPAIYLPYPFFNVPHNYNLTSPKTLYHSKNYVDRYEMSLDKAKEQSKNVVLINPDLENIQELGVKREKLGRSISKIMKPDKSKEQKTTHDWQTDPISRTILDEVRAHLDKTRFLKPLSLRKKIKLEKVGRVVKLDESNKRNKRSSKVKDEAADLEFYEVYLDKTTCKSDYSIPGFFRYGNLSQPFPQCCPQRIKD</sequence>
<organism evidence="1 2">
    <name type="scientific">Arctia plantaginis</name>
    <name type="common">Wood tiger moth</name>
    <name type="synonym">Phalaena plantaginis</name>
    <dbReference type="NCBI Taxonomy" id="874455"/>
    <lineage>
        <taxon>Eukaryota</taxon>
        <taxon>Metazoa</taxon>
        <taxon>Ecdysozoa</taxon>
        <taxon>Arthropoda</taxon>
        <taxon>Hexapoda</taxon>
        <taxon>Insecta</taxon>
        <taxon>Pterygota</taxon>
        <taxon>Neoptera</taxon>
        <taxon>Endopterygota</taxon>
        <taxon>Lepidoptera</taxon>
        <taxon>Glossata</taxon>
        <taxon>Ditrysia</taxon>
        <taxon>Noctuoidea</taxon>
        <taxon>Erebidae</taxon>
        <taxon>Arctiinae</taxon>
        <taxon>Arctia</taxon>
    </lineage>
</organism>
<gene>
    <name evidence="1" type="ORF">APLA_LOCUS2635</name>
</gene>
<dbReference type="Proteomes" id="UP000494256">
    <property type="component" value="Unassembled WGS sequence"/>
</dbReference>
<proteinExistence type="predicted"/>
<evidence type="ECO:0000313" key="2">
    <source>
        <dbReference type="Proteomes" id="UP000494256"/>
    </source>
</evidence>
<name>A0A8S0Z0D8_ARCPL</name>
<reference evidence="1 2" key="1">
    <citation type="submission" date="2020-04" db="EMBL/GenBank/DDBJ databases">
        <authorList>
            <person name="Wallbank WR R."/>
            <person name="Pardo Diaz C."/>
            <person name="Kozak K."/>
            <person name="Martin S."/>
            <person name="Jiggins C."/>
            <person name="Moest M."/>
            <person name="Warren A I."/>
            <person name="Byers J.R.P. K."/>
            <person name="Montejo-Kovacevich G."/>
            <person name="Yen C E."/>
        </authorList>
    </citation>
    <scope>NUCLEOTIDE SEQUENCE [LARGE SCALE GENOMIC DNA]</scope>
</reference>
<dbReference type="AlphaFoldDB" id="A0A8S0Z0D8"/>
<accession>A0A8S0Z0D8</accession>
<evidence type="ECO:0000313" key="1">
    <source>
        <dbReference type="EMBL" id="CAB3226294.1"/>
    </source>
</evidence>
<dbReference type="EMBL" id="CADEBD010000226">
    <property type="protein sequence ID" value="CAB3226294.1"/>
    <property type="molecule type" value="Genomic_DNA"/>
</dbReference>